<gene>
    <name evidence="4" type="primary">LOC115629124</name>
</gene>
<dbReference type="GeneID" id="115629124"/>
<feature type="coiled-coil region" evidence="1">
    <location>
        <begin position="61"/>
        <end position="109"/>
    </location>
</feature>
<evidence type="ECO:0000313" key="4">
    <source>
        <dbReference type="RefSeq" id="XP_030381324.1"/>
    </source>
</evidence>
<evidence type="ECO:0000256" key="2">
    <source>
        <dbReference type="SAM" id="MobiDB-lite"/>
    </source>
</evidence>
<reference evidence="4" key="1">
    <citation type="submission" date="2025-08" db="UniProtKB">
        <authorList>
            <consortium name="RefSeq"/>
        </authorList>
    </citation>
    <scope>IDENTIFICATION</scope>
    <source>
        <strain evidence="4">11010-0011.00</strain>
        <tissue evidence="4">Whole body</tissue>
    </source>
</reference>
<proteinExistence type="predicted"/>
<feature type="coiled-coil region" evidence="1">
    <location>
        <begin position="143"/>
        <end position="177"/>
    </location>
</feature>
<keyword evidence="1" id="KW-0175">Coiled coil</keyword>
<feature type="region of interest" description="Disordered" evidence="2">
    <location>
        <begin position="364"/>
        <end position="393"/>
    </location>
</feature>
<protein>
    <submittedName>
        <fullName evidence="4">Myosin-9-like</fullName>
    </submittedName>
</protein>
<dbReference type="RefSeq" id="XP_030381324.1">
    <property type="nucleotide sequence ID" value="XM_030525464.1"/>
</dbReference>
<organism evidence="3 4">
    <name type="scientific">Drosophila lebanonensis</name>
    <name type="common">Fruit fly</name>
    <name type="synonym">Scaptodrosophila lebanonensis</name>
    <dbReference type="NCBI Taxonomy" id="7225"/>
    <lineage>
        <taxon>Eukaryota</taxon>
        <taxon>Metazoa</taxon>
        <taxon>Ecdysozoa</taxon>
        <taxon>Arthropoda</taxon>
        <taxon>Hexapoda</taxon>
        <taxon>Insecta</taxon>
        <taxon>Pterygota</taxon>
        <taxon>Neoptera</taxon>
        <taxon>Endopterygota</taxon>
        <taxon>Diptera</taxon>
        <taxon>Brachycera</taxon>
        <taxon>Muscomorpha</taxon>
        <taxon>Ephydroidea</taxon>
        <taxon>Drosophilidae</taxon>
        <taxon>Scaptodrosophila</taxon>
    </lineage>
</organism>
<sequence length="580" mass="66196">MDHFAILEIKYDYTVAKHDSIKCQQNEYLAFEQKRIEDFTEMIANQRKLQEDAIASNTYLVQNHSERVAALKKQSENLQVDGKNLVATVQSKKQAYDQKLTECAKLNKESEVQLQNELKNIDMTFAEYRERSKLKIIEGAGLISKLNDNLKEKTLNYQSLKDNHQSLVAQLDKSSQNNALEIEKFEKKLNEFNTLIATNKESYEKELQNIRDLSMQMALQRKNEIAVWQEKKMENTRQIHQISQQLEKLEEKKGKLVDLPTKENEYIRQLKARKELQMLRICDIQEQLQKMDEIIDDLSQNQHHMKINVVKPISYLRETTAILGQLNGQQVESVSTRTDTIQALPEAVITDHPRNSEVIAVDKDSVDLETDSEGETPSPKLPPIDMPSQEEDVKPFNKPAERAIVTDVKIICRGSSLRESAPIISPPSKQQLESASVSADTANVKFNVVYKDFIDLDSESDVGTSSPKLSQQQKDVNQFDNPTEHAVVTTVDKICESSLGKTEATISALIEQQVQSASADTIEDVPYVACPNHPQKTKRGGTFDDYSEFESESDFDIPPPQFRPLKRRRRHAIQNLSLYS</sequence>
<feature type="compositionally biased region" description="Acidic residues" evidence="2">
    <location>
        <begin position="545"/>
        <end position="555"/>
    </location>
</feature>
<dbReference type="Proteomes" id="UP000504634">
    <property type="component" value="Unplaced"/>
</dbReference>
<accession>A0A6J2TZ13</accession>
<feature type="coiled-coil region" evidence="1">
    <location>
        <begin position="232"/>
        <end position="259"/>
    </location>
</feature>
<keyword evidence="3" id="KW-1185">Reference proteome</keyword>
<evidence type="ECO:0000313" key="3">
    <source>
        <dbReference type="Proteomes" id="UP000504634"/>
    </source>
</evidence>
<dbReference type="AlphaFoldDB" id="A0A6J2TZ13"/>
<name>A0A6J2TZ13_DROLE</name>
<feature type="region of interest" description="Disordered" evidence="2">
    <location>
        <begin position="528"/>
        <end position="568"/>
    </location>
</feature>
<evidence type="ECO:0000256" key="1">
    <source>
        <dbReference type="SAM" id="Coils"/>
    </source>
</evidence>